<feature type="domain" description="FCP1 homology" evidence="7">
    <location>
        <begin position="88"/>
        <end position="255"/>
    </location>
</feature>
<dbReference type="CDD" id="cd07521">
    <property type="entry name" value="HAD_FCP1-like"/>
    <property type="match status" value="1"/>
</dbReference>
<dbReference type="PANTHER" id="PTHR23081:SF21">
    <property type="entry name" value="RNA POLYMERASE II C-TERMINAL DOMAIN PHOSPHATASE-LIKE-RELATED"/>
    <property type="match status" value="1"/>
</dbReference>
<keyword evidence="2 6" id="KW-0378">Hydrolase</keyword>
<accession>A0A6D2I975</accession>
<dbReference type="Proteomes" id="UP000467841">
    <property type="component" value="Unassembled WGS sequence"/>
</dbReference>
<dbReference type="OrthoDB" id="10249888at2759"/>
<dbReference type="SUPFAM" id="SSF56784">
    <property type="entry name" value="HAD-like"/>
    <property type="match status" value="1"/>
</dbReference>
<dbReference type="NCBIfam" id="TIGR02250">
    <property type="entry name" value="FCP1_euk"/>
    <property type="match status" value="1"/>
</dbReference>
<evidence type="ECO:0000313" key="8">
    <source>
        <dbReference type="EMBL" id="CAA7023433.1"/>
    </source>
</evidence>
<dbReference type="EMBL" id="CACVBM020000777">
    <property type="protein sequence ID" value="CAA7023433.1"/>
    <property type="molecule type" value="Genomic_DNA"/>
</dbReference>
<comment type="catalytic activity">
    <reaction evidence="5 6">
        <text>O-phospho-L-threonyl-[protein] + H2O = L-threonyl-[protein] + phosphate</text>
        <dbReference type="Rhea" id="RHEA:47004"/>
        <dbReference type="Rhea" id="RHEA-COMP:11060"/>
        <dbReference type="Rhea" id="RHEA-COMP:11605"/>
        <dbReference type="ChEBI" id="CHEBI:15377"/>
        <dbReference type="ChEBI" id="CHEBI:30013"/>
        <dbReference type="ChEBI" id="CHEBI:43474"/>
        <dbReference type="ChEBI" id="CHEBI:61977"/>
        <dbReference type="EC" id="3.1.3.16"/>
    </reaction>
</comment>
<dbReference type="PROSITE" id="PS50969">
    <property type="entry name" value="FCP1"/>
    <property type="match status" value="1"/>
</dbReference>
<dbReference type="EC" id="3.1.3.16" evidence="6"/>
<comment type="catalytic activity">
    <reaction evidence="4 6">
        <text>O-phospho-L-seryl-[protein] + H2O = L-seryl-[protein] + phosphate</text>
        <dbReference type="Rhea" id="RHEA:20629"/>
        <dbReference type="Rhea" id="RHEA-COMP:9863"/>
        <dbReference type="Rhea" id="RHEA-COMP:11604"/>
        <dbReference type="ChEBI" id="CHEBI:15377"/>
        <dbReference type="ChEBI" id="CHEBI:29999"/>
        <dbReference type="ChEBI" id="CHEBI:43474"/>
        <dbReference type="ChEBI" id="CHEBI:83421"/>
        <dbReference type="EC" id="3.1.3.16"/>
    </reaction>
</comment>
<protein>
    <recommendedName>
        <fullName evidence="6">RNA polymerase II C-terminal domain phosphatase-like</fullName>
        <ecNumber evidence="6">3.1.3.16</ecNumber>
    </recommendedName>
</protein>
<dbReference type="PANTHER" id="PTHR23081">
    <property type="entry name" value="RNA POLYMERASE II CTD PHOSPHATASE"/>
    <property type="match status" value="1"/>
</dbReference>
<dbReference type="GO" id="GO:0005634">
    <property type="term" value="C:nucleus"/>
    <property type="evidence" value="ECO:0007669"/>
    <property type="project" value="UniProtKB-SubCell"/>
</dbReference>
<dbReference type="InterPro" id="IPR023214">
    <property type="entry name" value="HAD_sf"/>
</dbReference>
<comment type="caution">
    <text evidence="8">The sequence shown here is derived from an EMBL/GenBank/DDBJ whole genome shotgun (WGS) entry which is preliminary data.</text>
</comment>
<dbReference type="GO" id="GO:0008420">
    <property type="term" value="F:RNA polymerase II CTD heptapeptide repeat phosphatase activity"/>
    <property type="evidence" value="ECO:0007669"/>
    <property type="project" value="UniProtKB-UniRule"/>
</dbReference>
<evidence type="ECO:0000259" key="7">
    <source>
        <dbReference type="PROSITE" id="PS50969"/>
    </source>
</evidence>
<evidence type="ECO:0000256" key="4">
    <source>
        <dbReference type="ARBA" id="ARBA00047761"/>
    </source>
</evidence>
<organism evidence="8 9">
    <name type="scientific">Microthlaspi erraticum</name>
    <dbReference type="NCBI Taxonomy" id="1685480"/>
    <lineage>
        <taxon>Eukaryota</taxon>
        <taxon>Viridiplantae</taxon>
        <taxon>Streptophyta</taxon>
        <taxon>Embryophyta</taxon>
        <taxon>Tracheophyta</taxon>
        <taxon>Spermatophyta</taxon>
        <taxon>Magnoliopsida</taxon>
        <taxon>eudicotyledons</taxon>
        <taxon>Gunneridae</taxon>
        <taxon>Pentapetalae</taxon>
        <taxon>rosids</taxon>
        <taxon>malvids</taxon>
        <taxon>Brassicales</taxon>
        <taxon>Brassicaceae</taxon>
        <taxon>Coluteocarpeae</taxon>
        <taxon>Microthlaspi</taxon>
    </lineage>
</organism>
<dbReference type="InterPro" id="IPR036412">
    <property type="entry name" value="HAD-like_sf"/>
</dbReference>
<evidence type="ECO:0000256" key="1">
    <source>
        <dbReference type="ARBA" id="ARBA00004123"/>
    </source>
</evidence>
<reference evidence="8" key="1">
    <citation type="submission" date="2020-01" db="EMBL/GenBank/DDBJ databases">
        <authorList>
            <person name="Mishra B."/>
        </authorList>
    </citation>
    <scope>NUCLEOTIDE SEQUENCE [LARGE SCALE GENOMIC DNA]</scope>
</reference>
<evidence type="ECO:0000256" key="3">
    <source>
        <dbReference type="ARBA" id="ARBA00023242"/>
    </source>
</evidence>
<dbReference type="SMART" id="SM00577">
    <property type="entry name" value="CPDc"/>
    <property type="match status" value="1"/>
</dbReference>
<gene>
    <name evidence="8" type="ORF">MERR_LOCUS10668</name>
</gene>
<dbReference type="Gene3D" id="3.40.50.1000">
    <property type="entry name" value="HAD superfamily/HAD-like"/>
    <property type="match status" value="1"/>
</dbReference>
<sequence>MSLVENSLSLVPEPKRRKIAPIKIRIKLSPPSSSKCDHWFVHHGICISCNATIDKTEGRSLDHIDKGIQMSQKGLTFTKRAISQISWLEKKKLHLVLDLDHTLLHTVPTSRLCESDKYLIEEAGSRSDLWRFDKPFPSENLIKLRPFVHEFLKEASEMFSMYVYTKGGYDYAKLVLELIDPEKVYFGDRVITNRESPGKKTLDLVMADERGTVIVDDKRSVWPDHKSNLLQIAKYFYFRSNEDVVKSKRTFLYDVEGKKGDESDVNGPLASVLRILKEVHKGFFSGKIEEKLDSVDVRPLLLAPSLRSKRKAQVLV</sequence>
<dbReference type="AlphaFoldDB" id="A0A6D2I975"/>
<evidence type="ECO:0000256" key="6">
    <source>
        <dbReference type="RuleBase" id="RU366066"/>
    </source>
</evidence>
<keyword evidence="3 6" id="KW-0539">Nucleus</keyword>
<dbReference type="Pfam" id="PF03031">
    <property type="entry name" value="NIF"/>
    <property type="match status" value="1"/>
</dbReference>
<comment type="function">
    <text evidence="6">This promotes the activity of RNA polymerase II.</text>
</comment>
<comment type="subcellular location">
    <subcellularLocation>
        <location evidence="1 6">Nucleus</location>
    </subcellularLocation>
</comment>
<evidence type="ECO:0000256" key="5">
    <source>
        <dbReference type="ARBA" id="ARBA00048336"/>
    </source>
</evidence>
<evidence type="ECO:0000256" key="2">
    <source>
        <dbReference type="ARBA" id="ARBA00022801"/>
    </source>
</evidence>
<name>A0A6D2I975_9BRAS</name>
<dbReference type="InterPro" id="IPR039189">
    <property type="entry name" value="Fcp1"/>
</dbReference>
<proteinExistence type="predicted"/>
<evidence type="ECO:0000313" key="9">
    <source>
        <dbReference type="Proteomes" id="UP000467841"/>
    </source>
</evidence>
<dbReference type="InterPro" id="IPR011947">
    <property type="entry name" value="FCP1_euk"/>
</dbReference>
<dbReference type="InterPro" id="IPR004274">
    <property type="entry name" value="FCP1_dom"/>
</dbReference>
<keyword evidence="9" id="KW-1185">Reference proteome</keyword>